<comment type="caution">
    <text evidence="8">The sequence shown here is derived from an EMBL/GenBank/DDBJ whole genome shotgun (WGS) entry which is preliminary data.</text>
</comment>
<dbReference type="GO" id="GO:0045944">
    <property type="term" value="P:positive regulation of transcription by RNA polymerase II"/>
    <property type="evidence" value="ECO:0007669"/>
    <property type="project" value="TreeGrafter"/>
</dbReference>
<keyword evidence="6" id="KW-0010">Activator</keyword>
<dbReference type="Pfam" id="PF10278">
    <property type="entry name" value="Med19"/>
    <property type="match status" value="1"/>
</dbReference>
<evidence type="ECO:0000256" key="5">
    <source>
        <dbReference type="ARBA" id="ARBA00023242"/>
    </source>
</evidence>
<reference evidence="8" key="1">
    <citation type="submission" date="2020-06" db="EMBL/GenBank/DDBJ databases">
        <title>Draft genome of Bugula neritina, a colonial animal packing powerful symbionts and potential medicines.</title>
        <authorList>
            <person name="Rayko M."/>
        </authorList>
    </citation>
    <scope>NUCLEOTIDE SEQUENCE [LARGE SCALE GENOMIC DNA]</scope>
    <source>
        <strain evidence="8">Kwan_BN1</strain>
    </source>
</reference>
<dbReference type="PANTHER" id="PTHR22536">
    <property type="entry name" value="LUNG CANCER METASTASIS-RELATED LCMR1 PROTEIN"/>
    <property type="match status" value="1"/>
</dbReference>
<keyword evidence="3 6" id="KW-0805">Transcription regulation</keyword>
<dbReference type="GO" id="GO:0016592">
    <property type="term" value="C:mediator complex"/>
    <property type="evidence" value="ECO:0007669"/>
    <property type="project" value="InterPro"/>
</dbReference>
<feature type="compositionally biased region" description="Basic residues" evidence="7">
    <location>
        <begin position="184"/>
        <end position="205"/>
    </location>
</feature>
<dbReference type="AlphaFoldDB" id="A0A7J7KSS4"/>
<protein>
    <recommendedName>
        <fullName evidence="6">Mediator of RNA polymerase II transcription subunit 19</fullName>
    </recommendedName>
    <alternativeName>
        <fullName evidence="6">Mediator complex subunit 19</fullName>
    </alternativeName>
</protein>
<keyword evidence="4 6" id="KW-0804">Transcription</keyword>
<dbReference type="GO" id="GO:0003712">
    <property type="term" value="F:transcription coregulator activity"/>
    <property type="evidence" value="ECO:0007669"/>
    <property type="project" value="InterPro"/>
</dbReference>
<dbReference type="PANTHER" id="PTHR22536:SF1">
    <property type="entry name" value="MEDIATOR OF RNA POLYMERASE II TRANSCRIPTION SUBUNIT 19"/>
    <property type="match status" value="1"/>
</dbReference>
<name>A0A7J7KSS4_BUGNE</name>
<dbReference type="OrthoDB" id="10044050at2759"/>
<feature type="compositionally biased region" description="Polar residues" evidence="7">
    <location>
        <begin position="8"/>
        <end position="25"/>
    </location>
</feature>
<evidence type="ECO:0000256" key="6">
    <source>
        <dbReference type="RuleBase" id="RU364151"/>
    </source>
</evidence>
<evidence type="ECO:0000256" key="7">
    <source>
        <dbReference type="SAM" id="MobiDB-lite"/>
    </source>
</evidence>
<evidence type="ECO:0000256" key="2">
    <source>
        <dbReference type="ARBA" id="ARBA00009259"/>
    </source>
</evidence>
<evidence type="ECO:0000313" key="8">
    <source>
        <dbReference type="EMBL" id="KAF6041261.1"/>
    </source>
</evidence>
<accession>A0A7J7KSS4</accession>
<evidence type="ECO:0000313" key="9">
    <source>
        <dbReference type="Proteomes" id="UP000593567"/>
    </source>
</evidence>
<dbReference type="InterPro" id="IPR019403">
    <property type="entry name" value="Mediator_Med19_met"/>
</dbReference>
<comment type="subunit">
    <text evidence="6">Component of the Mediator complex.</text>
</comment>
<comment type="subcellular location">
    <subcellularLocation>
        <location evidence="1 6">Nucleus</location>
    </subcellularLocation>
</comment>
<comment type="similarity">
    <text evidence="2 6">Belongs to the Mediator complex subunit 19 family.</text>
</comment>
<feature type="region of interest" description="Disordered" evidence="7">
    <location>
        <begin position="131"/>
        <end position="214"/>
    </location>
</feature>
<keyword evidence="9" id="KW-1185">Reference proteome</keyword>
<sequence length="214" mass="23717">MASFDQLLKNSPVGNRSPQVTRQDYSGTLKTTISLGKTPTIVQKGPFYLCKDLPEASEVTGSMNLISYHGLENAYAKYCGKKMKEELTSVLTLPGNINLSSADDNSSLKSLIEKPPITGKELNPLSTSQLAGFRLHPGPLPEQHRLFAPQKKKSKKRSRQESELKPTPPALLVQEEGTSEPAKKPKKKDKDKSKKKNKEKKKKKDKDKGSGRCR</sequence>
<evidence type="ECO:0000256" key="1">
    <source>
        <dbReference type="ARBA" id="ARBA00004123"/>
    </source>
</evidence>
<gene>
    <name evidence="6" type="primary">MED19</name>
    <name evidence="8" type="ORF">EB796_000423</name>
</gene>
<keyword evidence="5 6" id="KW-0539">Nucleus</keyword>
<evidence type="ECO:0000256" key="3">
    <source>
        <dbReference type="ARBA" id="ARBA00023015"/>
    </source>
</evidence>
<dbReference type="EMBL" id="VXIV02000063">
    <property type="protein sequence ID" value="KAF6041261.1"/>
    <property type="molecule type" value="Genomic_DNA"/>
</dbReference>
<feature type="region of interest" description="Disordered" evidence="7">
    <location>
        <begin position="1"/>
        <end position="25"/>
    </location>
</feature>
<comment type="function">
    <text evidence="6">Component of the Mediator complex, a coactivator involved in the regulated transcription of nearly all RNA polymerase II-dependent genes. Mediator functions as a bridge to convey information from gene-specific regulatory proteins to the basal RNA polymerase II transcription machinery. Mediator is recruited to promoters by direct interactions with regulatory proteins and serves as a scaffold for the assembly of a functional preinitiation complex with RNA polymerase II and the general transcription factors.</text>
</comment>
<proteinExistence type="inferred from homology"/>
<evidence type="ECO:0000256" key="4">
    <source>
        <dbReference type="ARBA" id="ARBA00023163"/>
    </source>
</evidence>
<organism evidence="8 9">
    <name type="scientific">Bugula neritina</name>
    <name type="common">Brown bryozoan</name>
    <name type="synonym">Sertularia neritina</name>
    <dbReference type="NCBI Taxonomy" id="10212"/>
    <lineage>
        <taxon>Eukaryota</taxon>
        <taxon>Metazoa</taxon>
        <taxon>Spiralia</taxon>
        <taxon>Lophotrochozoa</taxon>
        <taxon>Bryozoa</taxon>
        <taxon>Gymnolaemata</taxon>
        <taxon>Cheilostomatida</taxon>
        <taxon>Flustrina</taxon>
        <taxon>Buguloidea</taxon>
        <taxon>Bugulidae</taxon>
        <taxon>Bugula</taxon>
    </lineage>
</organism>
<dbReference type="Proteomes" id="UP000593567">
    <property type="component" value="Unassembled WGS sequence"/>
</dbReference>